<name>A0A8X6QX29_NEPPI</name>
<gene>
    <name evidence="4" type="ORF">NPIL_59521</name>
</gene>
<evidence type="ECO:0000259" key="3">
    <source>
        <dbReference type="PROSITE" id="PS50157"/>
    </source>
</evidence>
<dbReference type="SMART" id="SM00355">
    <property type="entry name" value="ZnF_C2H2"/>
    <property type="match status" value="3"/>
</dbReference>
<dbReference type="Pfam" id="PF00096">
    <property type="entry name" value="zf-C2H2"/>
    <property type="match status" value="3"/>
</dbReference>
<dbReference type="InterPro" id="IPR012337">
    <property type="entry name" value="RNaseH-like_sf"/>
</dbReference>
<feature type="region of interest" description="Disordered" evidence="2">
    <location>
        <begin position="99"/>
        <end position="121"/>
    </location>
</feature>
<feature type="domain" description="C2H2-type" evidence="3">
    <location>
        <begin position="73"/>
        <end position="96"/>
    </location>
</feature>
<evidence type="ECO:0000313" key="5">
    <source>
        <dbReference type="Proteomes" id="UP000887013"/>
    </source>
</evidence>
<keyword evidence="1" id="KW-0862">Zinc</keyword>
<feature type="domain" description="C2H2-type" evidence="3">
    <location>
        <begin position="45"/>
        <end position="73"/>
    </location>
</feature>
<dbReference type="InterPro" id="IPR004211">
    <property type="entry name" value="Endonuclease_7"/>
</dbReference>
<dbReference type="PROSITE" id="PS00028">
    <property type="entry name" value="ZINC_FINGER_C2H2_1"/>
    <property type="match status" value="3"/>
</dbReference>
<keyword evidence="1" id="KW-0863">Zinc-finger</keyword>
<dbReference type="PANTHER" id="PTHR31511:SF12">
    <property type="entry name" value="RHO TERMINATION FACTOR N-TERMINAL DOMAIN-CONTAINING PROTEIN"/>
    <property type="match status" value="1"/>
</dbReference>
<dbReference type="InterPro" id="IPR036236">
    <property type="entry name" value="Znf_C2H2_sf"/>
</dbReference>
<dbReference type="GO" id="GO:0008270">
    <property type="term" value="F:zinc ion binding"/>
    <property type="evidence" value="ECO:0007669"/>
    <property type="project" value="UniProtKB-KW"/>
</dbReference>
<evidence type="ECO:0000256" key="1">
    <source>
        <dbReference type="PROSITE-ProRule" id="PRU00042"/>
    </source>
</evidence>
<dbReference type="Gene3D" id="3.30.420.10">
    <property type="entry name" value="Ribonuclease H-like superfamily/Ribonuclease H"/>
    <property type="match status" value="1"/>
</dbReference>
<dbReference type="EMBL" id="BMAW01034675">
    <property type="protein sequence ID" value="GFU36235.1"/>
    <property type="molecule type" value="Genomic_DNA"/>
</dbReference>
<dbReference type="InterPro" id="IPR036397">
    <property type="entry name" value="RNaseH_sf"/>
</dbReference>
<dbReference type="InterPro" id="IPR013087">
    <property type="entry name" value="Znf_C2H2_type"/>
</dbReference>
<reference evidence="4" key="1">
    <citation type="submission" date="2020-08" db="EMBL/GenBank/DDBJ databases">
        <title>Multicomponent nature underlies the extraordinary mechanical properties of spider dragline silk.</title>
        <authorList>
            <person name="Kono N."/>
            <person name="Nakamura H."/>
            <person name="Mori M."/>
            <person name="Yoshida Y."/>
            <person name="Ohtoshi R."/>
            <person name="Malay A.D."/>
            <person name="Moran D.A.P."/>
            <person name="Tomita M."/>
            <person name="Numata K."/>
            <person name="Arakawa K."/>
        </authorList>
    </citation>
    <scope>NUCLEOTIDE SEQUENCE</scope>
</reference>
<sequence length="641" mass="73812">MDKLEQIFNEIDIPIDGNLLAEMDYGDISNTQWNEPFETINEIDFACPECKKLFSLKKNLIRHVKSSHSATSFICPACRMTFKRMDNLRRHHLKAHGQPLVKTAASTSSSESGRMPYPEKENAAPTTSFVCPVCDKNCSTIHGLIRHLKIHASFGKDDAAPSTSNENNTEVRKIPLLKSSAVIQSAFKSRIKTLRLENSDNFLEIKQFLNSKEQDFQDIILNELQKNELKVNCMLMCKYSKASNTGIVTEEKNFKTKNNIILTQTNIGEFYYSIVDKLLAETADFQEKESGWSLHSILYLEIRVNKFNPLHASSFIELPDIIKKKHAVINIQNDDNLCFKWAVLSALFPHSVQIPFVAYADFECITKPISSCEPSSVNSFTMKYQKHEPYSFCFYICYMNGMYKYPIVYRGSDAAKVFMEVATKEAEEIEYLYSNKKPMIPLTKEQKDANASSTRCYICGGNFTKEDWKVRDHCHLTGVYRGPAHNSCNLKFKVPNFLPIIFHNLSGYDSHLFIKELGNDNYDINVIPENTEKYISFSKKISKRFSVRFLDSCRFMPTSLEKLAINLKSDQFRNVRSFISDDKVSLLMRKGCFPYDYVSDVEKLNDTCLPPKEKFYNRLNDEDITDDDYQHANHVWNAFNI</sequence>
<dbReference type="Gene3D" id="3.30.160.60">
    <property type="entry name" value="Classic Zinc Finger"/>
    <property type="match status" value="2"/>
</dbReference>
<organism evidence="4 5">
    <name type="scientific">Nephila pilipes</name>
    <name type="common">Giant wood spider</name>
    <name type="synonym">Nephila maculata</name>
    <dbReference type="NCBI Taxonomy" id="299642"/>
    <lineage>
        <taxon>Eukaryota</taxon>
        <taxon>Metazoa</taxon>
        <taxon>Ecdysozoa</taxon>
        <taxon>Arthropoda</taxon>
        <taxon>Chelicerata</taxon>
        <taxon>Arachnida</taxon>
        <taxon>Araneae</taxon>
        <taxon>Araneomorphae</taxon>
        <taxon>Entelegynae</taxon>
        <taxon>Araneoidea</taxon>
        <taxon>Nephilidae</taxon>
        <taxon>Nephila</taxon>
    </lineage>
</organism>
<protein>
    <recommendedName>
        <fullName evidence="3">C2H2-type domain-containing protein</fullName>
    </recommendedName>
</protein>
<feature type="domain" description="C2H2-type" evidence="3">
    <location>
        <begin position="129"/>
        <end position="152"/>
    </location>
</feature>
<proteinExistence type="predicted"/>
<dbReference type="SUPFAM" id="SSF54060">
    <property type="entry name" value="His-Me finger endonucleases"/>
    <property type="match status" value="1"/>
</dbReference>
<evidence type="ECO:0000256" key="2">
    <source>
        <dbReference type="SAM" id="MobiDB-lite"/>
    </source>
</evidence>
<accession>A0A8X6QX29</accession>
<dbReference type="SUPFAM" id="SSF53098">
    <property type="entry name" value="Ribonuclease H-like"/>
    <property type="match status" value="1"/>
</dbReference>
<evidence type="ECO:0000313" key="4">
    <source>
        <dbReference type="EMBL" id="GFU36235.1"/>
    </source>
</evidence>
<dbReference type="InterPro" id="IPR044925">
    <property type="entry name" value="His-Me_finger_sf"/>
</dbReference>
<comment type="caution">
    <text evidence="4">The sequence shown here is derived from an EMBL/GenBank/DDBJ whole genome shotgun (WGS) entry which is preliminary data.</text>
</comment>
<dbReference type="PANTHER" id="PTHR31511">
    <property type="entry name" value="PROTEIN CBG23764"/>
    <property type="match status" value="1"/>
</dbReference>
<dbReference type="GO" id="GO:0003676">
    <property type="term" value="F:nucleic acid binding"/>
    <property type="evidence" value="ECO:0007669"/>
    <property type="project" value="InterPro"/>
</dbReference>
<dbReference type="OrthoDB" id="10004641at2759"/>
<dbReference type="Pfam" id="PF02945">
    <property type="entry name" value="Endonuclease_7"/>
    <property type="match status" value="1"/>
</dbReference>
<dbReference type="PROSITE" id="PS50157">
    <property type="entry name" value="ZINC_FINGER_C2H2_2"/>
    <property type="match status" value="3"/>
</dbReference>
<dbReference type="Proteomes" id="UP000887013">
    <property type="component" value="Unassembled WGS sequence"/>
</dbReference>
<keyword evidence="5" id="KW-1185">Reference proteome</keyword>
<keyword evidence="1" id="KW-0479">Metal-binding</keyword>
<dbReference type="SUPFAM" id="SSF57667">
    <property type="entry name" value="beta-beta-alpha zinc fingers"/>
    <property type="match status" value="1"/>
</dbReference>
<dbReference type="AlphaFoldDB" id="A0A8X6QX29"/>